<protein>
    <submittedName>
        <fullName evidence="2">Uncharacterized protein</fullName>
    </submittedName>
</protein>
<reference evidence="2" key="1">
    <citation type="journal article" date="2020" name="Stud. Mycol.">
        <title>101 Dothideomycetes genomes: a test case for predicting lifestyles and emergence of pathogens.</title>
        <authorList>
            <person name="Haridas S."/>
            <person name="Albert R."/>
            <person name="Binder M."/>
            <person name="Bloem J."/>
            <person name="Labutti K."/>
            <person name="Salamov A."/>
            <person name="Andreopoulos B."/>
            <person name="Baker S."/>
            <person name="Barry K."/>
            <person name="Bills G."/>
            <person name="Bluhm B."/>
            <person name="Cannon C."/>
            <person name="Castanera R."/>
            <person name="Culley D."/>
            <person name="Daum C."/>
            <person name="Ezra D."/>
            <person name="Gonzalez J."/>
            <person name="Henrissat B."/>
            <person name="Kuo A."/>
            <person name="Liang C."/>
            <person name="Lipzen A."/>
            <person name="Lutzoni F."/>
            <person name="Magnuson J."/>
            <person name="Mondo S."/>
            <person name="Nolan M."/>
            <person name="Ohm R."/>
            <person name="Pangilinan J."/>
            <person name="Park H.-J."/>
            <person name="Ramirez L."/>
            <person name="Alfaro M."/>
            <person name="Sun H."/>
            <person name="Tritt A."/>
            <person name="Yoshinaga Y."/>
            <person name="Zwiers L.-H."/>
            <person name="Turgeon B."/>
            <person name="Goodwin S."/>
            <person name="Spatafora J."/>
            <person name="Crous P."/>
            <person name="Grigoriev I."/>
        </authorList>
    </citation>
    <scope>NUCLEOTIDE SEQUENCE</scope>
    <source>
        <strain evidence="2">CBS 279.74</strain>
    </source>
</reference>
<evidence type="ECO:0000313" key="3">
    <source>
        <dbReference type="Proteomes" id="UP000799428"/>
    </source>
</evidence>
<dbReference type="EMBL" id="MU005771">
    <property type="protein sequence ID" value="KAF2708856.1"/>
    <property type="molecule type" value="Genomic_DNA"/>
</dbReference>
<evidence type="ECO:0000256" key="1">
    <source>
        <dbReference type="SAM" id="MobiDB-lite"/>
    </source>
</evidence>
<gene>
    <name evidence="2" type="ORF">K504DRAFT_455790</name>
</gene>
<dbReference type="Proteomes" id="UP000799428">
    <property type="component" value="Unassembled WGS sequence"/>
</dbReference>
<proteinExistence type="predicted"/>
<dbReference type="AlphaFoldDB" id="A0A6G1K7J3"/>
<sequence length="176" mass="19089">MSLLPPTLGFINAGSEDQRGPSTANPKLKKSPFQAFTPTQRYVWAHMPVQSALIAGFQRYKLWNLLQLDAMPDWIGTGVLMLLASVDQVEGIAVSYHARLCRLRCFDTCGKELRSASSMAPESSCSPLEGSVVEGVGDRVGTVSKAASTQYDFPVGCQKGLSRLSLLSKHMLIGQI</sequence>
<name>A0A6G1K7J3_9PLEO</name>
<evidence type="ECO:0000313" key="2">
    <source>
        <dbReference type="EMBL" id="KAF2708856.1"/>
    </source>
</evidence>
<feature type="region of interest" description="Disordered" evidence="1">
    <location>
        <begin position="11"/>
        <end position="31"/>
    </location>
</feature>
<keyword evidence="3" id="KW-1185">Reference proteome</keyword>
<organism evidence="2 3">
    <name type="scientific">Pleomassaria siparia CBS 279.74</name>
    <dbReference type="NCBI Taxonomy" id="1314801"/>
    <lineage>
        <taxon>Eukaryota</taxon>
        <taxon>Fungi</taxon>
        <taxon>Dikarya</taxon>
        <taxon>Ascomycota</taxon>
        <taxon>Pezizomycotina</taxon>
        <taxon>Dothideomycetes</taxon>
        <taxon>Pleosporomycetidae</taxon>
        <taxon>Pleosporales</taxon>
        <taxon>Pleomassariaceae</taxon>
        <taxon>Pleomassaria</taxon>
    </lineage>
</organism>
<accession>A0A6G1K7J3</accession>